<feature type="transmembrane region" description="Helical" evidence="1">
    <location>
        <begin position="31"/>
        <end position="50"/>
    </location>
</feature>
<proteinExistence type="predicted"/>
<name>A0A4D6H9Y9_9EURY</name>
<keyword evidence="1" id="KW-0812">Transmembrane</keyword>
<feature type="transmembrane region" description="Helical" evidence="1">
    <location>
        <begin position="454"/>
        <end position="479"/>
    </location>
</feature>
<evidence type="ECO:0000313" key="3">
    <source>
        <dbReference type="EMBL" id="QCC50026.1"/>
    </source>
</evidence>
<feature type="transmembrane region" description="Helical" evidence="1">
    <location>
        <begin position="393"/>
        <end position="412"/>
    </location>
</feature>
<dbReference type="Proteomes" id="UP000296706">
    <property type="component" value="Chromosome"/>
</dbReference>
<gene>
    <name evidence="3" type="ORF">DV733_01780</name>
</gene>
<feature type="transmembrane region" description="Helical" evidence="1">
    <location>
        <begin position="156"/>
        <end position="173"/>
    </location>
</feature>
<keyword evidence="1" id="KW-0472">Membrane</keyword>
<dbReference type="KEGG" id="hsn:DV733_01780"/>
<feature type="transmembrane region" description="Helical" evidence="1">
    <location>
        <begin position="132"/>
        <end position="150"/>
    </location>
</feature>
<dbReference type="OrthoDB" id="313515at2157"/>
<dbReference type="RefSeq" id="WP_049993471.1">
    <property type="nucleotide sequence ID" value="NZ_CP031310.1"/>
</dbReference>
<evidence type="ECO:0000313" key="4">
    <source>
        <dbReference type="Proteomes" id="UP000296706"/>
    </source>
</evidence>
<dbReference type="NCBIfam" id="TIGR03663">
    <property type="entry name" value="flippase activity-associated protein Agl23"/>
    <property type="match status" value="1"/>
</dbReference>
<reference evidence="3 4" key="1">
    <citation type="journal article" date="2019" name="Nat. Commun.">
        <title>A new type of DNA phosphorothioation-based antiviral system in archaea.</title>
        <authorList>
            <person name="Xiong L."/>
            <person name="Liu S."/>
            <person name="Chen S."/>
            <person name="Xiao Y."/>
            <person name="Zhu B."/>
            <person name="Gao Y."/>
            <person name="Zhang Y."/>
            <person name="Chen B."/>
            <person name="Luo J."/>
            <person name="Deng Z."/>
            <person name="Chen X."/>
            <person name="Wang L."/>
            <person name="Chen S."/>
        </authorList>
    </citation>
    <scope>NUCLEOTIDE SEQUENCE [LARGE SCALE GENOMIC DNA]</scope>
    <source>
        <strain evidence="3 4">CBA1105</strain>
    </source>
</reference>
<dbReference type="PANTHER" id="PTHR41710:SF2">
    <property type="entry name" value="GLYCOSYL TRANSFERASE FAMILY 39_83 DOMAIN-CONTAINING PROTEIN"/>
    <property type="match status" value="1"/>
</dbReference>
<feature type="transmembrane region" description="Helical" evidence="1">
    <location>
        <begin position="103"/>
        <end position="123"/>
    </location>
</feature>
<dbReference type="Pfam" id="PF13231">
    <property type="entry name" value="PMT_2"/>
    <property type="match status" value="1"/>
</dbReference>
<evidence type="ECO:0000259" key="2">
    <source>
        <dbReference type="Pfam" id="PF13231"/>
    </source>
</evidence>
<accession>A0A4D6H9Y9</accession>
<feature type="transmembrane region" description="Helical" evidence="1">
    <location>
        <begin position="359"/>
        <end position="381"/>
    </location>
</feature>
<protein>
    <submittedName>
        <fullName evidence="3">TIGR03663 family protein</fullName>
    </submittedName>
</protein>
<feature type="transmembrane region" description="Helical" evidence="1">
    <location>
        <begin position="251"/>
        <end position="271"/>
    </location>
</feature>
<dbReference type="STRING" id="1457250.GCA_000755225_02652"/>
<dbReference type="GeneID" id="39846558"/>
<dbReference type="AlphaFoldDB" id="A0A4D6H9Y9"/>
<organism evidence="3 4">
    <name type="scientific">Halapricum salinum</name>
    <dbReference type="NCBI Taxonomy" id="1457250"/>
    <lineage>
        <taxon>Archaea</taxon>
        <taxon>Methanobacteriati</taxon>
        <taxon>Methanobacteriota</taxon>
        <taxon>Stenosarchaea group</taxon>
        <taxon>Halobacteria</taxon>
        <taxon>Halobacteriales</taxon>
        <taxon>Haloarculaceae</taxon>
        <taxon>Halapricum</taxon>
    </lineage>
</organism>
<keyword evidence="1" id="KW-1133">Transmembrane helix</keyword>
<dbReference type="InterPro" id="IPR019962">
    <property type="entry name" value="CHP03663"/>
</dbReference>
<dbReference type="PANTHER" id="PTHR41710">
    <property type="entry name" value="GLYCOSYL TRANSFERASE, FAMILY 39"/>
    <property type="match status" value="1"/>
</dbReference>
<feature type="domain" description="Glycosyltransferase RgtA/B/C/D-like" evidence="2">
    <location>
        <begin position="83"/>
        <end position="215"/>
    </location>
</feature>
<dbReference type="EMBL" id="CP031310">
    <property type="protein sequence ID" value="QCC50026.1"/>
    <property type="molecule type" value="Genomic_DNA"/>
</dbReference>
<sequence length="620" mass="68190">MESAPDESSPLQRRLSRLAARIPAPLRQRDPVVGAVVAIVLFALAVRLVWLGHRAAHWDEARVAYWILRYQETGALAYRPIIHGPFVHHVTQPLFALFGPSDFLARLPVAIVGGLFPLSALLFREHLRDHETVIFAFLLGTNSILLYYSRFLRSDVLVAAFMITALGFFVRTYDTRNPRYLYPAALFLGFGIASKENALIYIVTWLGATGLLLVTALLRPRQSTSRRALVRNTLSAGVGRLRARDRGVKRFVGHTIGAGIFLYAVWLFLFAPRGAAMVYYPLSPAQEEMIGTISLGDALARPWKLPELAWNTGNYWINQYPMWTDKAISTGEDTTILERYEKFAPDYFEVLGEYALPTLLFAGLGTARAMLGGLAAVFGPLRERFPLDPPRNLVLFGGYAGFASVIGYPAGLDIFGPWNASHPVVILAIPAAAGLGTVYRWGRESVREHDDLQAIAAGLVLVVVLGHVLATAAGAAYVADTDWNDNGLIQYGQPADDFREEVDRLDRVAAQNEGVDVLVYGSYFSGSSSSDFLPSCIGWFDSLPMSWYLHKSGANVTCIESSAELGTIEDDMPPVVLTRADDVAGLQESVSGSEYTVFRIRTYNSETVLLFDESAIDRGG</sequence>
<evidence type="ECO:0000256" key="1">
    <source>
        <dbReference type="SAM" id="Phobius"/>
    </source>
</evidence>
<dbReference type="InterPro" id="IPR038731">
    <property type="entry name" value="RgtA/B/C-like"/>
</dbReference>
<feature type="transmembrane region" description="Helical" evidence="1">
    <location>
        <begin position="424"/>
        <end position="442"/>
    </location>
</feature>
<keyword evidence="4" id="KW-1185">Reference proteome</keyword>
<feature type="transmembrane region" description="Helical" evidence="1">
    <location>
        <begin position="200"/>
        <end position="218"/>
    </location>
</feature>